<protein>
    <submittedName>
        <fullName evidence="2">Uncharacterized protein</fullName>
    </submittedName>
</protein>
<comment type="caution">
    <text evidence="2">The sequence shown here is derived from an EMBL/GenBank/DDBJ whole genome shotgun (WGS) entry which is preliminary data.</text>
</comment>
<dbReference type="EMBL" id="CASHTH010000628">
    <property type="protein sequence ID" value="CAI8005691.1"/>
    <property type="molecule type" value="Genomic_DNA"/>
</dbReference>
<proteinExistence type="predicted"/>
<gene>
    <name evidence="2" type="ORF">GBAR_LOCUS4361</name>
</gene>
<reference evidence="2" key="1">
    <citation type="submission" date="2023-03" db="EMBL/GenBank/DDBJ databases">
        <authorList>
            <person name="Steffen K."/>
            <person name="Cardenas P."/>
        </authorList>
    </citation>
    <scope>NUCLEOTIDE SEQUENCE</scope>
</reference>
<evidence type="ECO:0000256" key="1">
    <source>
        <dbReference type="SAM" id="MobiDB-lite"/>
    </source>
</evidence>
<evidence type="ECO:0000313" key="2">
    <source>
        <dbReference type="EMBL" id="CAI8005691.1"/>
    </source>
</evidence>
<organism evidence="2 3">
    <name type="scientific">Geodia barretti</name>
    <name type="common">Barrett's horny sponge</name>
    <dbReference type="NCBI Taxonomy" id="519541"/>
    <lineage>
        <taxon>Eukaryota</taxon>
        <taxon>Metazoa</taxon>
        <taxon>Porifera</taxon>
        <taxon>Demospongiae</taxon>
        <taxon>Heteroscleromorpha</taxon>
        <taxon>Tetractinellida</taxon>
        <taxon>Astrophorina</taxon>
        <taxon>Geodiidae</taxon>
        <taxon>Geodia</taxon>
    </lineage>
</organism>
<evidence type="ECO:0000313" key="3">
    <source>
        <dbReference type="Proteomes" id="UP001174909"/>
    </source>
</evidence>
<keyword evidence="3" id="KW-1185">Reference proteome</keyword>
<feature type="compositionally biased region" description="Basic and acidic residues" evidence="1">
    <location>
        <begin position="11"/>
        <end position="21"/>
    </location>
</feature>
<feature type="region of interest" description="Disordered" evidence="1">
    <location>
        <begin position="1"/>
        <end position="32"/>
    </location>
</feature>
<dbReference type="AlphaFoldDB" id="A0AA35R8A0"/>
<sequence>MDLPLHGVPSAEERLDPRPELPRQGLRKSQRLPRQHAGQNVCLCFGCVCIQFSLFQYKHSFPPNSLFLSLISPSLPFYTVVSICRGYKVHKGKAPIEHGLCPFSWLPCPQTSPVPQDQGVLSPHETSQTDSSCNL</sequence>
<accession>A0AA35R8A0</accession>
<feature type="region of interest" description="Disordered" evidence="1">
    <location>
        <begin position="114"/>
        <end position="135"/>
    </location>
</feature>
<name>A0AA35R8A0_GEOBA</name>
<feature type="compositionally biased region" description="Polar residues" evidence="1">
    <location>
        <begin position="124"/>
        <end position="135"/>
    </location>
</feature>
<dbReference type="Proteomes" id="UP001174909">
    <property type="component" value="Unassembled WGS sequence"/>
</dbReference>